<feature type="region of interest" description="Disordered" evidence="1">
    <location>
        <begin position="546"/>
        <end position="622"/>
    </location>
</feature>
<feature type="compositionally biased region" description="Low complexity" evidence="1">
    <location>
        <begin position="18"/>
        <end position="33"/>
    </location>
</feature>
<feature type="region of interest" description="Disordered" evidence="1">
    <location>
        <begin position="305"/>
        <end position="326"/>
    </location>
</feature>
<dbReference type="AlphaFoldDB" id="A0A0U1LNN3"/>
<feature type="compositionally biased region" description="Polar residues" evidence="1">
    <location>
        <begin position="246"/>
        <end position="258"/>
    </location>
</feature>
<feature type="compositionally biased region" description="Basic and acidic residues" evidence="1">
    <location>
        <begin position="435"/>
        <end position="453"/>
    </location>
</feature>
<feature type="compositionally biased region" description="Basic and acidic residues" evidence="1">
    <location>
        <begin position="1056"/>
        <end position="1081"/>
    </location>
</feature>
<dbReference type="OMA" id="VFSYWRR"/>
<dbReference type="Proteomes" id="UP000054383">
    <property type="component" value="Unassembled WGS sequence"/>
</dbReference>
<feature type="compositionally biased region" description="Polar residues" evidence="1">
    <location>
        <begin position="991"/>
        <end position="1011"/>
    </location>
</feature>
<feature type="compositionally biased region" description="Polar residues" evidence="1">
    <location>
        <begin position="123"/>
        <end position="146"/>
    </location>
</feature>
<proteinExistence type="predicted"/>
<feature type="compositionally biased region" description="Polar residues" evidence="1">
    <location>
        <begin position="55"/>
        <end position="66"/>
    </location>
</feature>
<organism evidence="2 3">
    <name type="scientific">Talaromyces islandicus</name>
    <name type="common">Penicillium islandicum</name>
    <dbReference type="NCBI Taxonomy" id="28573"/>
    <lineage>
        <taxon>Eukaryota</taxon>
        <taxon>Fungi</taxon>
        <taxon>Dikarya</taxon>
        <taxon>Ascomycota</taxon>
        <taxon>Pezizomycotina</taxon>
        <taxon>Eurotiomycetes</taxon>
        <taxon>Eurotiomycetidae</taxon>
        <taxon>Eurotiales</taxon>
        <taxon>Trichocomaceae</taxon>
        <taxon>Talaromyces</taxon>
        <taxon>Talaromyces sect. Islandici</taxon>
    </lineage>
</organism>
<dbReference type="OrthoDB" id="5408302at2759"/>
<dbReference type="EMBL" id="CVMT01000002">
    <property type="protein sequence ID" value="CRG84803.1"/>
    <property type="molecule type" value="Genomic_DNA"/>
</dbReference>
<keyword evidence="3" id="KW-1185">Reference proteome</keyword>
<feature type="compositionally biased region" description="Polar residues" evidence="1">
    <location>
        <begin position="936"/>
        <end position="947"/>
    </location>
</feature>
<protein>
    <submittedName>
        <fullName evidence="2">Uncharacterized protein</fullName>
    </submittedName>
</protein>
<feature type="region of interest" description="Disordered" evidence="1">
    <location>
        <begin position="1"/>
        <end position="73"/>
    </location>
</feature>
<evidence type="ECO:0000256" key="1">
    <source>
        <dbReference type="SAM" id="MobiDB-lite"/>
    </source>
</evidence>
<feature type="compositionally biased region" description="Polar residues" evidence="1">
    <location>
        <begin position="204"/>
        <end position="218"/>
    </location>
</feature>
<accession>A0A0U1LNN3</accession>
<feature type="compositionally biased region" description="Low complexity" evidence="1">
    <location>
        <begin position="586"/>
        <end position="599"/>
    </location>
</feature>
<feature type="compositionally biased region" description="Acidic residues" evidence="1">
    <location>
        <begin position="606"/>
        <end position="622"/>
    </location>
</feature>
<feature type="region of interest" description="Disordered" evidence="1">
    <location>
        <begin position="159"/>
        <end position="181"/>
    </location>
</feature>
<feature type="compositionally biased region" description="Polar residues" evidence="1">
    <location>
        <begin position="396"/>
        <end position="409"/>
    </location>
</feature>
<evidence type="ECO:0000313" key="3">
    <source>
        <dbReference type="Proteomes" id="UP000054383"/>
    </source>
</evidence>
<feature type="region of interest" description="Disordered" evidence="1">
    <location>
        <begin position="203"/>
        <end position="229"/>
    </location>
</feature>
<gene>
    <name evidence="2" type="ORF">PISL3812_01998</name>
</gene>
<feature type="region of interest" description="Disordered" evidence="1">
    <location>
        <begin position="935"/>
        <end position="1081"/>
    </location>
</feature>
<evidence type="ECO:0000313" key="2">
    <source>
        <dbReference type="EMBL" id="CRG84803.1"/>
    </source>
</evidence>
<sequence length="1081" mass="116709">MPPSTVFSYWRRDHRRTSPAPGSESPLGLSPSGFANAPPQLPGLPPSTALGDTIVESTTSSATTTGLPEPLPLVPPFLEKAGDINDEKSLAFRLTPQHSLNNLRAPPSLESLVRLHSCPEDVNYTQESPSQESPITPDQTQANASKANGSWRLGFKQNAAASNPQTDDNKTTSRNAATGKNLRINTNVDGISGFVGGASLKELASTQSRQDSEQSAEPAQQKLGRRTKLHRLNPISLLAHRRSSQIAHSRQEDSTFGGQNVVPAIPDDYDPRIRGSIVHDFSAPRPRRHVPGLANAQDTIREEDQLNAKSEQNRRHSEYSPAFKEHFTEDRKVLQVENKGYLQSSLLTEAHLNDRDPSVLPAFARRLPYSIPENNDQAIEPSVEAPEQMASAPSKRASNSRKSAESSRQVPMRLKSDASRFSFDMGGVESSTQEKLLEEKGKEKEAARKESGRRSRSSYSDFDDDDFDYDAMEDDGFFEERIPGVNADADEDQFSGFAGVVKPPNPFFIPVLPPIAASPISPLNPQTNMLNATANTVPDITIKHVDATASPHSENNRSSSNYGDGEGEAEKDAKTEHVAPAEPKLAAVTASPPAAAPAPQGKAEESMQDSENDDEDDIYFNDGDIDEFPTGDANEGTFDESIFDDENGELYERKFYPGTKIPITAQNMPDADVSLKSMDSTASRATHLRQAPSLTSEFRPESWDIQNEAPTKFHGGDGPKPTGGVLSEHNLEAFHSALARVADEAAVENRLHRNISLSETSLGQESISQNADSHPGLISDDSRLSQAMGVEDAVDDFNYDDDDAFDDELIIAEANADALENDDEGFYGQEFGFYARGDENCDAQLTYGGYFGPGAGGINRSHSGGANFHGPSLTPITERSEWSTRNSIVSLTTHGQPNPLANPGLAQLVDFGNIDDEMSLEALMRLRRGAFGGSNGSLRSSAGSLSPQPGPYGHSNRASFMSIPEDSPVDLNAGEPSSHLAEYSAGAESDSFPSSEGHSSQGSPTLVSGLSTDPEHGAPGDDLLGTTPKPSHSRASSSTSISYKPETVEDASAKWVPERRRTGDSGELDVYQREVLEGSRN</sequence>
<feature type="compositionally biased region" description="Low complexity" evidence="1">
    <location>
        <begin position="1033"/>
        <end position="1042"/>
    </location>
</feature>
<name>A0A0U1LNN3_TALIS</name>
<feature type="compositionally biased region" description="Polar residues" evidence="1">
    <location>
        <begin position="550"/>
        <end position="562"/>
    </location>
</feature>
<reference evidence="2 3" key="1">
    <citation type="submission" date="2015-04" db="EMBL/GenBank/DDBJ databases">
        <authorList>
            <person name="Syromyatnikov M.Y."/>
            <person name="Popov V.N."/>
        </authorList>
    </citation>
    <scope>NUCLEOTIDE SEQUENCE [LARGE SCALE GENOMIC DNA]</scope>
    <source>
        <strain evidence="2">WF-38-12</strain>
    </source>
</reference>
<feature type="compositionally biased region" description="Basic and acidic residues" evidence="1">
    <location>
        <begin position="568"/>
        <end position="579"/>
    </location>
</feature>
<feature type="region of interest" description="Disordered" evidence="1">
    <location>
        <begin position="384"/>
        <end position="466"/>
    </location>
</feature>
<feature type="region of interest" description="Disordered" evidence="1">
    <location>
        <begin position="122"/>
        <end position="146"/>
    </location>
</feature>
<feature type="region of interest" description="Disordered" evidence="1">
    <location>
        <begin position="246"/>
        <end position="268"/>
    </location>
</feature>
<dbReference type="STRING" id="28573.A0A0U1LNN3"/>